<evidence type="ECO:0000256" key="8">
    <source>
        <dbReference type="SAM" id="Phobius"/>
    </source>
</evidence>
<feature type="transmembrane region" description="Helical" evidence="8">
    <location>
        <begin position="225"/>
        <end position="247"/>
    </location>
</feature>
<protein>
    <submittedName>
        <fullName evidence="9">Helicase</fullName>
    </submittedName>
</protein>
<evidence type="ECO:0000313" key="10">
    <source>
        <dbReference type="Proteomes" id="UP000251047"/>
    </source>
</evidence>
<comment type="subcellular location">
    <subcellularLocation>
        <location evidence="6">Cell membrane</location>
        <topology evidence="6">Multi-pass membrane protein</topology>
    </subcellularLocation>
    <subcellularLocation>
        <location evidence="1">Membrane</location>
        <topology evidence="1">Multi-pass membrane protein</topology>
    </subcellularLocation>
</comment>
<keyword evidence="9" id="KW-0067">ATP-binding</keyword>
<keyword evidence="9" id="KW-0378">Hydrolase</keyword>
<dbReference type="RefSeq" id="WP_112768576.1">
    <property type="nucleotide sequence ID" value="NZ_CP063191.1"/>
</dbReference>
<keyword evidence="9" id="KW-0547">Nucleotide-binding</keyword>
<feature type="transmembrane region" description="Helical" evidence="8">
    <location>
        <begin position="200"/>
        <end position="218"/>
    </location>
</feature>
<evidence type="ECO:0000256" key="6">
    <source>
        <dbReference type="RuleBase" id="RU003943"/>
    </source>
</evidence>
<evidence type="ECO:0000256" key="2">
    <source>
        <dbReference type="ARBA" id="ARBA00008034"/>
    </source>
</evidence>
<keyword evidence="9" id="KW-0347">Helicase</keyword>
<sequence length="325" mass="32998">MSAFDTGNWWADTTALLGVDFVQHAIIAALLLGIVSGAIAPLIVMRRMSFAAHSTGELALMGAAAALLFGYGVSFGALVGAVAAAVVLALLGMREQDSIVAVVLSFGMGLSVLFIYLYPGRSSAAFSLLTGQIVGVSSASLGVLAGVAALVVAVVGVLWRPLLFATVDPVLAAASGVRVQLLSVLFAALIGVVASQGVQIVGALLLIALLITPGAAAVKVTANPVIAVLLSGIFSVTAAVGGLVLSLAPGLPVSVFVTTISFVIYLACRLIAWLRGRRVSADEVRAREYREAAALAPQAIPDSASSPELQAQIGAELNEPTPGHH</sequence>
<feature type="transmembrane region" description="Helical" evidence="8">
    <location>
        <begin position="99"/>
        <end position="118"/>
    </location>
</feature>
<accession>A0A364VEA9</accession>
<organism evidence="9 10">
    <name type="scientific">Corynebacterium heidelbergense</name>
    <dbReference type="NCBI Taxonomy" id="2055947"/>
    <lineage>
        <taxon>Bacteria</taxon>
        <taxon>Bacillati</taxon>
        <taxon>Actinomycetota</taxon>
        <taxon>Actinomycetes</taxon>
        <taxon>Mycobacteriales</taxon>
        <taxon>Corynebacteriaceae</taxon>
        <taxon>Corynebacterium</taxon>
    </lineage>
</organism>
<dbReference type="GO" id="GO:0004386">
    <property type="term" value="F:helicase activity"/>
    <property type="evidence" value="ECO:0007669"/>
    <property type="project" value="UniProtKB-KW"/>
</dbReference>
<evidence type="ECO:0000256" key="7">
    <source>
        <dbReference type="SAM" id="MobiDB-lite"/>
    </source>
</evidence>
<comment type="similarity">
    <text evidence="2 6">Belongs to the ABC-3 integral membrane protein family.</text>
</comment>
<feature type="transmembrane region" description="Helical" evidence="8">
    <location>
        <begin position="253"/>
        <end position="272"/>
    </location>
</feature>
<dbReference type="AlphaFoldDB" id="A0A364VEA9"/>
<feature type="region of interest" description="Disordered" evidence="7">
    <location>
        <begin position="300"/>
        <end position="325"/>
    </location>
</feature>
<dbReference type="Proteomes" id="UP000251047">
    <property type="component" value="Unassembled WGS sequence"/>
</dbReference>
<gene>
    <name evidence="9" type="ORF">CWC39_00575</name>
</gene>
<evidence type="ECO:0000256" key="4">
    <source>
        <dbReference type="ARBA" id="ARBA00022989"/>
    </source>
</evidence>
<dbReference type="InterPro" id="IPR001626">
    <property type="entry name" value="ABC_TroCD"/>
</dbReference>
<dbReference type="Pfam" id="PF00950">
    <property type="entry name" value="ABC-3"/>
    <property type="match status" value="1"/>
</dbReference>
<dbReference type="PANTHER" id="PTHR30477:SF21">
    <property type="entry name" value="ABC-3 PROTEIN"/>
    <property type="match status" value="1"/>
</dbReference>
<feature type="transmembrane region" description="Helical" evidence="8">
    <location>
        <begin position="171"/>
        <end position="194"/>
    </location>
</feature>
<proteinExistence type="inferred from homology"/>
<evidence type="ECO:0000313" key="9">
    <source>
        <dbReference type="EMBL" id="RAV34985.1"/>
    </source>
</evidence>
<dbReference type="GO" id="GO:0055085">
    <property type="term" value="P:transmembrane transport"/>
    <property type="evidence" value="ECO:0007669"/>
    <property type="project" value="InterPro"/>
</dbReference>
<evidence type="ECO:0000256" key="3">
    <source>
        <dbReference type="ARBA" id="ARBA00022692"/>
    </source>
</evidence>
<evidence type="ECO:0000256" key="5">
    <source>
        <dbReference type="ARBA" id="ARBA00023136"/>
    </source>
</evidence>
<dbReference type="EMBL" id="PHQP01000002">
    <property type="protein sequence ID" value="RAV34985.1"/>
    <property type="molecule type" value="Genomic_DNA"/>
</dbReference>
<feature type="transmembrane region" description="Helical" evidence="8">
    <location>
        <begin position="21"/>
        <end position="43"/>
    </location>
</feature>
<evidence type="ECO:0000256" key="1">
    <source>
        <dbReference type="ARBA" id="ARBA00004141"/>
    </source>
</evidence>
<keyword evidence="6" id="KW-0813">Transport</keyword>
<keyword evidence="5 8" id="KW-0472">Membrane</keyword>
<reference evidence="9 10" key="1">
    <citation type="journal article" date="2018" name="Syst. Appl. Microbiol.">
        <title>Corynebacterium heidelbergense sp. nov., isolated from the preen glands of Egyptian geese (Alopochen aegyptiacus).</title>
        <authorList>
            <person name="Braun M.S."/>
            <person name="Wang E."/>
            <person name="Zimmermann S."/>
            <person name="Wink M."/>
        </authorList>
    </citation>
    <scope>NUCLEOTIDE SEQUENCE [LARGE SCALE GENOMIC DNA]</scope>
    <source>
        <strain evidence="9 10">DSM 104638</strain>
    </source>
</reference>
<name>A0A364VEA9_9CORY</name>
<dbReference type="PANTHER" id="PTHR30477">
    <property type="entry name" value="ABC-TRANSPORTER METAL-BINDING PROTEIN"/>
    <property type="match status" value="1"/>
</dbReference>
<dbReference type="OrthoDB" id="2375762at2"/>
<feature type="transmembrane region" description="Helical" evidence="8">
    <location>
        <begin position="138"/>
        <end position="159"/>
    </location>
</feature>
<dbReference type="SUPFAM" id="SSF81345">
    <property type="entry name" value="ABC transporter involved in vitamin B12 uptake, BtuC"/>
    <property type="match status" value="1"/>
</dbReference>
<dbReference type="InterPro" id="IPR037294">
    <property type="entry name" value="ABC_BtuC-like"/>
</dbReference>
<comment type="caution">
    <text evidence="9">The sequence shown here is derived from an EMBL/GenBank/DDBJ whole genome shotgun (WGS) entry which is preliminary data.</text>
</comment>
<keyword evidence="3 6" id="KW-0812">Transmembrane</keyword>
<dbReference type="GO" id="GO:0043190">
    <property type="term" value="C:ATP-binding cassette (ABC) transporter complex"/>
    <property type="evidence" value="ECO:0007669"/>
    <property type="project" value="InterPro"/>
</dbReference>
<keyword evidence="4 8" id="KW-1133">Transmembrane helix</keyword>
<feature type="transmembrane region" description="Helical" evidence="8">
    <location>
        <begin position="75"/>
        <end position="92"/>
    </location>
</feature>
<dbReference type="Gene3D" id="1.10.3470.10">
    <property type="entry name" value="ABC transporter involved in vitamin B12 uptake, BtuC"/>
    <property type="match status" value="1"/>
</dbReference>